<keyword evidence="2" id="KW-1185">Reference proteome</keyword>
<gene>
    <name evidence="1" type="ORF">NYG85_10935</name>
</gene>
<protein>
    <recommendedName>
        <fullName evidence="3">WG repeat-containing protein</fullName>
    </recommendedName>
</protein>
<organism evidence="1 2">
    <name type="scientific">Campylobacter gastrosuis</name>
    <dbReference type="NCBI Taxonomy" id="2974576"/>
    <lineage>
        <taxon>Bacteria</taxon>
        <taxon>Pseudomonadati</taxon>
        <taxon>Campylobacterota</taxon>
        <taxon>Epsilonproteobacteria</taxon>
        <taxon>Campylobacterales</taxon>
        <taxon>Campylobacteraceae</taxon>
        <taxon>Campylobacter</taxon>
    </lineage>
</organism>
<comment type="caution">
    <text evidence="1">The sequence shown here is derived from an EMBL/GenBank/DDBJ whole genome shotgun (WGS) entry which is preliminary data.</text>
</comment>
<reference evidence="1" key="2">
    <citation type="journal article" date="2023" name="Microorganisms">
        <title>Isolation and Genomic Characteristics of Cat-Borne Campylobacter felis sp. nov. and Sheep-Borne Campylobacter ovis sp. nov.</title>
        <authorList>
            <person name="Wang H."/>
            <person name="Li Y."/>
            <person name="Gu Y."/>
            <person name="Zhou G."/>
            <person name="Chen X."/>
            <person name="Zhang X."/>
            <person name="Shao Z."/>
            <person name="Zhang J."/>
            <person name="Zhang M."/>
        </authorList>
    </citation>
    <scope>NUCLEOTIDE SEQUENCE</scope>
    <source>
        <strain evidence="1">PS10</strain>
    </source>
</reference>
<dbReference type="RefSeq" id="WP_284938617.1">
    <property type="nucleotide sequence ID" value="NZ_JANURM010000025.1"/>
</dbReference>
<reference evidence="1" key="1">
    <citation type="submission" date="2022-08" db="EMBL/GenBank/DDBJ databases">
        <authorList>
            <person name="Wang H."/>
        </authorList>
    </citation>
    <scope>NUCLEOTIDE SEQUENCE</scope>
    <source>
        <strain evidence="1">PS10</strain>
    </source>
</reference>
<evidence type="ECO:0000313" key="2">
    <source>
        <dbReference type="Proteomes" id="UP001173801"/>
    </source>
</evidence>
<evidence type="ECO:0008006" key="3">
    <source>
        <dbReference type="Google" id="ProtNLM"/>
    </source>
</evidence>
<dbReference type="Proteomes" id="UP001173801">
    <property type="component" value="Unassembled WGS sequence"/>
</dbReference>
<name>A0ABT7HT39_9BACT</name>
<evidence type="ECO:0000313" key="1">
    <source>
        <dbReference type="EMBL" id="MDL0089870.1"/>
    </source>
</evidence>
<dbReference type="EMBL" id="JANURM010000025">
    <property type="protein sequence ID" value="MDL0089870.1"/>
    <property type="molecule type" value="Genomic_DNA"/>
</dbReference>
<accession>A0ABT7HT39</accession>
<sequence length="103" mass="12244">MWKLPDGHFLKLNYDYIAKINMSDDFISGYLYKVDEIIKHYDILFSEIPAPFIFRVKDKYGLIDMQGNFVCKYDYLSDIPTNNSKTIAFIYNNSMGFWIEMVK</sequence>
<proteinExistence type="predicted"/>